<evidence type="ECO:0008006" key="4">
    <source>
        <dbReference type="Google" id="ProtNLM"/>
    </source>
</evidence>
<evidence type="ECO:0000313" key="3">
    <source>
        <dbReference type="Proteomes" id="UP001146120"/>
    </source>
</evidence>
<comment type="caution">
    <text evidence="2">The sequence shown here is derived from an EMBL/GenBank/DDBJ whole genome shotgun (WGS) entry which is preliminary data.</text>
</comment>
<reference evidence="2" key="2">
    <citation type="journal article" date="2023" name="Microbiol Resour">
        <title>Decontamination and Annotation of the Draft Genome Sequence of the Oomycete Lagenidium giganteum ARSEF 373.</title>
        <authorList>
            <person name="Morgan W.R."/>
            <person name="Tartar A."/>
        </authorList>
    </citation>
    <scope>NUCLEOTIDE SEQUENCE</scope>
    <source>
        <strain evidence="2">ARSEF 373</strain>
    </source>
</reference>
<keyword evidence="3" id="KW-1185">Reference proteome</keyword>
<sequence length="189" mass="21785">MALQVASCERHTRTGSKETVPCPRLVADYHRWIGGVDIRDQLRLQRYSLQLSLRFTKYCKSIFVGLVDIAIVNCFVHRIVMKKAGAEPMTHQQFFRVLHEQLMTVEEKHMGPAIDDPPTSTSARDHARAHAPKENPDYQVTQSQKKRRQRAWKVCSLLHKAGQTRKNTKFFCERGWRSSTVPVCKRAPS</sequence>
<dbReference type="AlphaFoldDB" id="A0AAV2YYD8"/>
<feature type="compositionally biased region" description="Basic and acidic residues" evidence="1">
    <location>
        <begin position="123"/>
        <end position="136"/>
    </location>
</feature>
<organism evidence="2 3">
    <name type="scientific">Lagenidium giganteum</name>
    <dbReference type="NCBI Taxonomy" id="4803"/>
    <lineage>
        <taxon>Eukaryota</taxon>
        <taxon>Sar</taxon>
        <taxon>Stramenopiles</taxon>
        <taxon>Oomycota</taxon>
        <taxon>Peronosporomycetes</taxon>
        <taxon>Pythiales</taxon>
        <taxon>Pythiaceae</taxon>
    </lineage>
</organism>
<accession>A0AAV2YYD8</accession>
<feature type="region of interest" description="Disordered" evidence="1">
    <location>
        <begin position="110"/>
        <end position="145"/>
    </location>
</feature>
<dbReference type="Proteomes" id="UP001146120">
    <property type="component" value="Unassembled WGS sequence"/>
</dbReference>
<dbReference type="PANTHER" id="PTHR46599:SF3">
    <property type="entry name" value="PIGGYBAC TRANSPOSABLE ELEMENT-DERIVED PROTEIN 4"/>
    <property type="match status" value="1"/>
</dbReference>
<gene>
    <name evidence="2" type="ORF">N0F65_010249</name>
</gene>
<name>A0AAV2YYD8_9STRA</name>
<dbReference type="EMBL" id="DAKRPA010000089">
    <property type="protein sequence ID" value="DAZ99165.1"/>
    <property type="molecule type" value="Genomic_DNA"/>
</dbReference>
<proteinExistence type="predicted"/>
<protein>
    <recommendedName>
        <fullName evidence="4">PiggyBac transposable element-derived protein domain-containing protein</fullName>
    </recommendedName>
</protein>
<dbReference type="PANTHER" id="PTHR46599">
    <property type="entry name" value="PIGGYBAC TRANSPOSABLE ELEMENT-DERIVED PROTEIN 4"/>
    <property type="match status" value="1"/>
</dbReference>
<reference evidence="2" key="1">
    <citation type="submission" date="2022-11" db="EMBL/GenBank/DDBJ databases">
        <authorList>
            <person name="Morgan W.R."/>
            <person name="Tartar A."/>
        </authorList>
    </citation>
    <scope>NUCLEOTIDE SEQUENCE</scope>
    <source>
        <strain evidence="2">ARSEF 373</strain>
    </source>
</reference>
<evidence type="ECO:0000256" key="1">
    <source>
        <dbReference type="SAM" id="MobiDB-lite"/>
    </source>
</evidence>
<evidence type="ECO:0000313" key="2">
    <source>
        <dbReference type="EMBL" id="DAZ99165.1"/>
    </source>
</evidence>